<evidence type="ECO:0000256" key="2">
    <source>
        <dbReference type="ARBA" id="ARBA00040540"/>
    </source>
</evidence>
<sequence>MSSQNNFLDADNILLERNLKFIGNDFEENFQQFFGETESAGGHSGGLPPCHYKIVEPNAGCCIKTFKVNTNEKYFINVCQTEEIPAPEDLTEAQLAAILNSDQPSSFRVLMSIAEPRTTKDKSNNTVDAVDIALNPNFFAKIEKSLIFRDFFLALIAEALNEKYNVQIRIDKVIVLNNRKFIGTLVTHRIRSGAIKNAINPTKSSNEENIMEIQNKPLIEEIDYKILETLKEKSEQNRTDEKEKLPTSTKEQEAESALIIPEFKLRARLHNEQVEEIQAEFYLPKCLSSQEFTLDIGEDRILLESTKHGYMFDKFLDYQMNQDRARVIFDKTSRMLQLHVPVMPTK</sequence>
<dbReference type="PANTHER" id="PTHR22997:SF0">
    <property type="entry name" value="PIH1 DOMAIN-CONTAINING PROTEIN 1"/>
    <property type="match status" value="1"/>
</dbReference>
<evidence type="ECO:0000256" key="3">
    <source>
        <dbReference type="ARBA" id="ARBA00046233"/>
    </source>
</evidence>
<accession>A0A1B0B155</accession>
<dbReference type="Proteomes" id="UP000092460">
    <property type="component" value="Unassembled WGS sequence"/>
</dbReference>
<comment type="similarity">
    <text evidence="1">Belongs to the PIH1 family.</text>
</comment>
<evidence type="ECO:0000259" key="5">
    <source>
        <dbReference type="Pfam" id="PF18201"/>
    </source>
</evidence>
<comment type="function">
    <text evidence="3">Involved in the assembly of C/D box small nucleolar ribonucleoprotein (snoRNP) particles. Recruits the SWI/SNF complex to the core promoter of rRNA genes and enhances pre-rRNA transcription. Mediates interaction of TELO2 with the R2TP complex which is necessary for the stability of MTOR and SMG1. Positively regulates the assembly and activity of the mTORC1 complex.</text>
</comment>
<evidence type="ECO:0000313" key="7">
    <source>
        <dbReference type="Proteomes" id="UP000092460"/>
    </source>
</evidence>
<proteinExistence type="inferred from homology"/>
<dbReference type="Pfam" id="PF08190">
    <property type="entry name" value="PIH1"/>
    <property type="match status" value="1"/>
</dbReference>
<name>A0A1B0B155_9MUSC</name>
<dbReference type="EnsemblMetazoa" id="GPPI015395-RA">
    <property type="protein sequence ID" value="GPPI015395-PA"/>
    <property type="gene ID" value="GPPI015395"/>
</dbReference>
<dbReference type="STRING" id="67801.A0A1B0B155"/>
<dbReference type="Pfam" id="PF18201">
    <property type="entry name" value="PIH1_CS"/>
    <property type="match status" value="1"/>
</dbReference>
<feature type="domain" description="PIH1 N-terminal" evidence="4">
    <location>
        <begin position="51"/>
        <end position="193"/>
    </location>
</feature>
<feature type="domain" description="PIH1D1/2/3 CS-like" evidence="5">
    <location>
        <begin position="267"/>
        <end position="343"/>
    </location>
</feature>
<dbReference type="PANTHER" id="PTHR22997">
    <property type="entry name" value="PIH1 DOMAIN-CONTAINING PROTEIN 1"/>
    <property type="match status" value="1"/>
</dbReference>
<dbReference type="VEuPathDB" id="VectorBase:GPPI015395"/>
<dbReference type="GO" id="GO:0005737">
    <property type="term" value="C:cytoplasm"/>
    <property type="evidence" value="ECO:0007669"/>
    <property type="project" value="TreeGrafter"/>
</dbReference>
<reference evidence="7" key="1">
    <citation type="submission" date="2015-01" db="EMBL/GenBank/DDBJ databases">
        <authorList>
            <person name="Aksoy S."/>
            <person name="Warren W."/>
            <person name="Wilson R.K."/>
        </authorList>
    </citation>
    <scope>NUCLEOTIDE SEQUENCE [LARGE SCALE GENOMIC DNA]</scope>
    <source>
        <strain evidence="7">IAEA</strain>
    </source>
</reference>
<dbReference type="EMBL" id="JXJN01006995">
    <property type="status" value="NOT_ANNOTATED_CDS"/>
    <property type="molecule type" value="Genomic_DNA"/>
</dbReference>
<dbReference type="InterPro" id="IPR041442">
    <property type="entry name" value="PIH1D1/2/3_CS-like"/>
</dbReference>
<dbReference type="GO" id="GO:0000492">
    <property type="term" value="P:box C/D snoRNP assembly"/>
    <property type="evidence" value="ECO:0007669"/>
    <property type="project" value="TreeGrafter"/>
</dbReference>
<organism evidence="6 7">
    <name type="scientific">Glossina palpalis gambiensis</name>
    <dbReference type="NCBI Taxonomy" id="67801"/>
    <lineage>
        <taxon>Eukaryota</taxon>
        <taxon>Metazoa</taxon>
        <taxon>Ecdysozoa</taxon>
        <taxon>Arthropoda</taxon>
        <taxon>Hexapoda</taxon>
        <taxon>Insecta</taxon>
        <taxon>Pterygota</taxon>
        <taxon>Neoptera</taxon>
        <taxon>Endopterygota</taxon>
        <taxon>Diptera</taxon>
        <taxon>Brachycera</taxon>
        <taxon>Muscomorpha</taxon>
        <taxon>Hippoboscoidea</taxon>
        <taxon>Glossinidae</taxon>
        <taxon>Glossina</taxon>
    </lineage>
</organism>
<dbReference type="InterPro" id="IPR012981">
    <property type="entry name" value="PIH1_N"/>
</dbReference>
<dbReference type="AlphaFoldDB" id="A0A1B0B155"/>
<dbReference type="GO" id="GO:0097255">
    <property type="term" value="C:R2TP complex"/>
    <property type="evidence" value="ECO:0007669"/>
    <property type="project" value="TreeGrafter"/>
</dbReference>
<dbReference type="GO" id="GO:0006364">
    <property type="term" value="P:rRNA processing"/>
    <property type="evidence" value="ECO:0007669"/>
    <property type="project" value="TreeGrafter"/>
</dbReference>
<evidence type="ECO:0000259" key="4">
    <source>
        <dbReference type="Pfam" id="PF08190"/>
    </source>
</evidence>
<keyword evidence="7" id="KW-1185">Reference proteome</keyword>
<protein>
    <recommendedName>
        <fullName evidence="2">PIH1 domain-containing protein 1</fullName>
    </recommendedName>
</protein>
<dbReference type="GO" id="GO:1990904">
    <property type="term" value="C:ribonucleoprotein complex"/>
    <property type="evidence" value="ECO:0007669"/>
    <property type="project" value="TreeGrafter"/>
</dbReference>
<evidence type="ECO:0000313" key="6">
    <source>
        <dbReference type="EnsemblMetazoa" id="GPPI015395-PA"/>
    </source>
</evidence>
<reference evidence="6" key="2">
    <citation type="submission" date="2020-05" db="UniProtKB">
        <authorList>
            <consortium name="EnsemblMetazoa"/>
        </authorList>
    </citation>
    <scope>IDENTIFICATION</scope>
    <source>
        <strain evidence="6">IAEA</strain>
    </source>
</reference>
<dbReference type="InterPro" id="IPR050734">
    <property type="entry name" value="PIH1/Kintoun_subfamily"/>
</dbReference>
<evidence type="ECO:0000256" key="1">
    <source>
        <dbReference type="ARBA" id="ARBA00008511"/>
    </source>
</evidence>